<accession>A0ABQ2NUA6</accession>
<gene>
    <name evidence="4" type="ORF">GCM10011346_19810</name>
</gene>
<protein>
    <submittedName>
        <fullName evidence="4">Transcriptional regulator</fullName>
    </submittedName>
</protein>
<evidence type="ECO:0000256" key="2">
    <source>
        <dbReference type="SAM" id="Coils"/>
    </source>
</evidence>
<dbReference type="InterPro" id="IPR047057">
    <property type="entry name" value="MerR_fam"/>
</dbReference>
<dbReference type="Proteomes" id="UP000641206">
    <property type="component" value="Unassembled WGS sequence"/>
</dbReference>
<dbReference type="PANTHER" id="PTHR30204:SF83">
    <property type="entry name" value="TRANSCRIPTIONAL REGULATOR, MERR FAMILY"/>
    <property type="match status" value="1"/>
</dbReference>
<evidence type="ECO:0000259" key="3">
    <source>
        <dbReference type="PROSITE" id="PS50937"/>
    </source>
</evidence>
<evidence type="ECO:0000313" key="5">
    <source>
        <dbReference type="Proteomes" id="UP000641206"/>
    </source>
</evidence>
<evidence type="ECO:0000313" key="4">
    <source>
        <dbReference type="EMBL" id="GGP10687.1"/>
    </source>
</evidence>
<dbReference type="EMBL" id="BMLW01000005">
    <property type="protein sequence ID" value="GGP10687.1"/>
    <property type="molecule type" value="Genomic_DNA"/>
</dbReference>
<dbReference type="CDD" id="cd01109">
    <property type="entry name" value="HTH_YyaN"/>
    <property type="match status" value="1"/>
</dbReference>
<dbReference type="Gene3D" id="1.10.1660.10">
    <property type="match status" value="1"/>
</dbReference>
<dbReference type="Pfam" id="PF13411">
    <property type="entry name" value="MerR_1"/>
    <property type="match status" value="1"/>
</dbReference>
<reference evidence="5" key="1">
    <citation type="journal article" date="2019" name="Int. J. Syst. Evol. Microbiol.">
        <title>The Global Catalogue of Microorganisms (GCM) 10K type strain sequencing project: providing services to taxonomists for standard genome sequencing and annotation.</title>
        <authorList>
            <consortium name="The Broad Institute Genomics Platform"/>
            <consortium name="The Broad Institute Genome Sequencing Center for Infectious Disease"/>
            <person name="Wu L."/>
            <person name="Ma J."/>
        </authorList>
    </citation>
    <scope>NUCLEOTIDE SEQUENCE [LARGE SCALE GENOMIC DNA]</scope>
    <source>
        <strain evidence="5">CGMCC 1.7693</strain>
    </source>
</reference>
<dbReference type="PROSITE" id="PS50937">
    <property type="entry name" value="HTH_MERR_2"/>
    <property type="match status" value="1"/>
</dbReference>
<dbReference type="InterPro" id="IPR009061">
    <property type="entry name" value="DNA-bd_dom_put_sf"/>
</dbReference>
<sequence length="131" mass="15387">MTYTIKEAAAKAKLAPHTLRYYEEEKLLPYVKRDTNGYRIYNDEDLSWIEVISCLRDTNVSIADLKEMMNLSKGDKEVLSERIDILEAHQKKLQEQQKELKKTEEMVAIKINHLKQLENMDLTSLNKQKLC</sequence>
<keyword evidence="1" id="KW-0238">DNA-binding</keyword>
<dbReference type="SMART" id="SM00422">
    <property type="entry name" value="HTH_MERR"/>
    <property type="match status" value="1"/>
</dbReference>
<evidence type="ECO:0000256" key="1">
    <source>
        <dbReference type="ARBA" id="ARBA00023125"/>
    </source>
</evidence>
<dbReference type="PANTHER" id="PTHR30204">
    <property type="entry name" value="REDOX-CYCLING DRUG-SENSING TRANSCRIPTIONAL ACTIVATOR SOXR"/>
    <property type="match status" value="1"/>
</dbReference>
<keyword evidence="2" id="KW-0175">Coiled coil</keyword>
<dbReference type="SUPFAM" id="SSF46955">
    <property type="entry name" value="Putative DNA-binding domain"/>
    <property type="match status" value="1"/>
</dbReference>
<name>A0ABQ2NUA6_9BACI</name>
<comment type="caution">
    <text evidence="4">The sequence shown here is derived from an EMBL/GenBank/DDBJ whole genome shotgun (WGS) entry which is preliminary data.</text>
</comment>
<keyword evidence="5" id="KW-1185">Reference proteome</keyword>
<dbReference type="InterPro" id="IPR000551">
    <property type="entry name" value="MerR-type_HTH_dom"/>
</dbReference>
<proteinExistence type="predicted"/>
<organism evidence="4 5">
    <name type="scientific">Oceanobacillus neutriphilus</name>
    <dbReference type="NCBI Taxonomy" id="531815"/>
    <lineage>
        <taxon>Bacteria</taxon>
        <taxon>Bacillati</taxon>
        <taxon>Bacillota</taxon>
        <taxon>Bacilli</taxon>
        <taxon>Bacillales</taxon>
        <taxon>Bacillaceae</taxon>
        <taxon>Oceanobacillus</taxon>
    </lineage>
</organism>
<dbReference type="RefSeq" id="WP_188734272.1">
    <property type="nucleotide sequence ID" value="NZ_BMLW01000005.1"/>
</dbReference>
<feature type="coiled-coil region" evidence="2">
    <location>
        <begin position="76"/>
        <end position="120"/>
    </location>
</feature>
<feature type="domain" description="HTH merR-type" evidence="3">
    <location>
        <begin position="2"/>
        <end position="71"/>
    </location>
</feature>